<name>A0A413RJH8_9CELL</name>
<reference evidence="1 2" key="1">
    <citation type="submission" date="2018-08" db="EMBL/GenBank/DDBJ databases">
        <title>Cellulomonas rhizosphaerae sp. nov., a novel actinomycete isolated from soil.</title>
        <authorList>
            <person name="Tian Y."/>
        </authorList>
    </citation>
    <scope>NUCLEOTIDE SEQUENCE [LARGE SCALE GENOMIC DNA]</scope>
    <source>
        <strain evidence="1 2">NEAU-TCZ24</strain>
    </source>
</reference>
<keyword evidence="2" id="KW-1185">Reference proteome</keyword>
<dbReference type="OrthoDB" id="4519759at2"/>
<organism evidence="1 2">
    <name type="scientific">Cellulomonas rhizosphaerae</name>
    <dbReference type="NCBI Taxonomy" id="2293719"/>
    <lineage>
        <taxon>Bacteria</taxon>
        <taxon>Bacillati</taxon>
        <taxon>Actinomycetota</taxon>
        <taxon>Actinomycetes</taxon>
        <taxon>Micrococcales</taxon>
        <taxon>Cellulomonadaceae</taxon>
        <taxon>Cellulomonas</taxon>
    </lineage>
</organism>
<evidence type="ECO:0000313" key="1">
    <source>
        <dbReference type="EMBL" id="RHA38745.1"/>
    </source>
</evidence>
<comment type="caution">
    <text evidence="1">The sequence shown here is derived from an EMBL/GenBank/DDBJ whole genome shotgun (WGS) entry which is preliminary data.</text>
</comment>
<gene>
    <name evidence="1" type="ORF">D1825_13510</name>
</gene>
<evidence type="ECO:0008006" key="3">
    <source>
        <dbReference type="Google" id="ProtNLM"/>
    </source>
</evidence>
<sequence>MSILLVSPGPVPDPPAPSPFADMDFTWTGWDGSSFQLTGRGRTQAIHLQAGVRGLTFPPAEEHTTSSPARRGQRFRSHRELARDVTWPLWVWEDSGSTEWLKFDAAFRRTLRRDRPGMWTVTHPFTGEHRSLMLRLGDDGDPSWDTTPGKRAWKDYQLRMIADDPMWAGAPITSPLWGATPGVNFTGPSDSAPDFYISAPTTTGEVDMANPGDVPVWPTWTVTGRGAATSAVLTVNGMEIGTPTLTNGQVLTINTDKATARLDGARAGNLLSPREFEPIPDGESVTVGVNITGDGTVQCSIIPLYNAAW</sequence>
<dbReference type="Proteomes" id="UP000283374">
    <property type="component" value="Unassembled WGS sequence"/>
</dbReference>
<protein>
    <recommendedName>
        <fullName evidence="3">Phage tail protein</fullName>
    </recommendedName>
</protein>
<dbReference type="EMBL" id="QWKP01000211">
    <property type="protein sequence ID" value="RHA38745.1"/>
    <property type="molecule type" value="Genomic_DNA"/>
</dbReference>
<proteinExistence type="predicted"/>
<evidence type="ECO:0000313" key="2">
    <source>
        <dbReference type="Proteomes" id="UP000283374"/>
    </source>
</evidence>
<accession>A0A413RJH8</accession>
<dbReference type="AlphaFoldDB" id="A0A413RJH8"/>
<dbReference type="RefSeq" id="WP_118767938.1">
    <property type="nucleotide sequence ID" value="NZ_QWKP01000211.1"/>
</dbReference>